<dbReference type="Gene3D" id="3.90.230.10">
    <property type="entry name" value="Creatinase/methionine aminopeptidase superfamily"/>
    <property type="match status" value="1"/>
</dbReference>
<evidence type="ECO:0008006" key="4">
    <source>
        <dbReference type="Google" id="ProtNLM"/>
    </source>
</evidence>
<proteinExistence type="predicted"/>
<reference evidence="2 3" key="1">
    <citation type="submission" date="2023-12" db="EMBL/GenBank/DDBJ databases">
        <title>Micromonospora sp. nov., isolated from Atacama Desert.</title>
        <authorList>
            <person name="Carro L."/>
            <person name="Golinska P."/>
            <person name="Klenk H.-P."/>
            <person name="Goodfellow M."/>
        </authorList>
    </citation>
    <scope>NUCLEOTIDE SEQUENCE [LARGE SCALE GENOMIC DNA]</scope>
    <source>
        <strain evidence="2 3">4G53</strain>
    </source>
</reference>
<comment type="caution">
    <text evidence="2">The sequence shown here is derived from an EMBL/GenBank/DDBJ whole genome shotgun (WGS) entry which is preliminary data.</text>
</comment>
<dbReference type="Proteomes" id="UP001290101">
    <property type="component" value="Unassembled WGS sequence"/>
</dbReference>
<protein>
    <recommendedName>
        <fullName evidence="4">Type I methionyl aminopeptidase</fullName>
    </recommendedName>
</protein>
<organism evidence="2 3">
    <name type="scientific">Micromonospora sicca</name>
    <dbReference type="NCBI Taxonomy" id="2202420"/>
    <lineage>
        <taxon>Bacteria</taxon>
        <taxon>Bacillati</taxon>
        <taxon>Actinomycetota</taxon>
        <taxon>Actinomycetes</taxon>
        <taxon>Micromonosporales</taxon>
        <taxon>Micromonosporaceae</taxon>
        <taxon>Micromonospora</taxon>
    </lineage>
</organism>
<dbReference type="EMBL" id="JAXOTQ010000015">
    <property type="protein sequence ID" value="MDZ5490587.1"/>
    <property type="molecule type" value="Genomic_DNA"/>
</dbReference>
<dbReference type="RefSeq" id="WP_322440699.1">
    <property type="nucleotide sequence ID" value="NZ_JAXOTQ010000015.1"/>
</dbReference>
<accession>A0ABU5JDC6</accession>
<dbReference type="SUPFAM" id="SSF55920">
    <property type="entry name" value="Creatinase/aminopeptidase"/>
    <property type="match status" value="1"/>
</dbReference>
<evidence type="ECO:0000313" key="3">
    <source>
        <dbReference type="Proteomes" id="UP001290101"/>
    </source>
</evidence>
<keyword evidence="3" id="KW-1185">Reference proteome</keyword>
<dbReference type="InterPro" id="IPR036005">
    <property type="entry name" value="Creatinase/aminopeptidase-like"/>
</dbReference>
<sequence length="74" mass="7442">MIQKTPDEIELMARAGAVLAEVHEVLAEAAAPGVTTPELDALAAEIAAEAGPGSSPPAPTETHLLTHPLRAAGP</sequence>
<gene>
    <name evidence="2" type="ORF">U2F25_14085</name>
</gene>
<feature type="region of interest" description="Disordered" evidence="1">
    <location>
        <begin position="48"/>
        <end position="74"/>
    </location>
</feature>
<evidence type="ECO:0000313" key="2">
    <source>
        <dbReference type="EMBL" id="MDZ5490587.1"/>
    </source>
</evidence>
<name>A0ABU5JDC6_9ACTN</name>
<evidence type="ECO:0000256" key="1">
    <source>
        <dbReference type="SAM" id="MobiDB-lite"/>
    </source>
</evidence>